<accession>X0ZA39</accession>
<gene>
    <name evidence="1" type="ORF">S01H4_19227</name>
</gene>
<protein>
    <submittedName>
        <fullName evidence="1">Uncharacterized protein</fullName>
    </submittedName>
</protein>
<feature type="non-terminal residue" evidence="1">
    <location>
        <position position="68"/>
    </location>
</feature>
<name>X0ZA39_9ZZZZ</name>
<dbReference type="EMBL" id="BART01008560">
    <property type="protein sequence ID" value="GAG55162.1"/>
    <property type="molecule type" value="Genomic_DNA"/>
</dbReference>
<proteinExistence type="predicted"/>
<organism evidence="1">
    <name type="scientific">marine sediment metagenome</name>
    <dbReference type="NCBI Taxonomy" id="412755"/>
    <lineage>
        <taxon>unclassified sequences</taxon>
        <taxon>metagenomes</taxon>
        <taxon>ecological metagenomes</taxon>
    </lineage>
</organism>
<comment type="caution">
    <text evidence="1">The sequence shown here is derived from an EMBL/GenBank/DDBJ whole genome shotgun (WGS) entry which is preliminary data.</text>
</comment>
<evidence type="ECO:0000313" key="1">
    <source>
        <dbReference type="EMBL" id="GAG55162.1"/>
    </source>
</evidence>
<reference evidence="1" key="1">
    <citation type="journal article" date="2014" name="Front. Microbiol.">
        <title>High frequency of phylogenetically diverse reductive dehalogenase-homologous genes in deep subseafloor sedimentary metagenomes.</title>
        <authorList>
            <person name="Kawai M."/>
            <person name="Futagami T."/>
            <person name="Toyoda A."/>
            <person name="Takaki Y."/>
            <person name="Nishi S."/>
            <person name="Hori S."/>
            <person name="Arai W."/>
            <person name="Tsubouchi T."/>
            <person name="Morono Y."/>
            <person name="Uchiyama I."/>
            <person name="Ito T."/>
            <person name="Fujiyama A."/>
            <person name="Inagaki F."/>
            <person name="Takami H."/>
        </authorList>
    </citation>
    <scope>NUCLEOTIDE SEQUENCE</scope>
    <source>
        <strain evidence="1">Expedition CK06-06</strain>
    </source>
</reference>
<dbReference type="AlphaFoldDB" id="X0ZA39"/>
<sequence>MNGLNKPINTHTVAYSGRGWSQYPDVEKSLSVIGFDTEAYRTGRCFMMSTSLGDTFKPKEFPACMFGR</sequence>